<evidence type="ECO:0000313" key="1">
    <source>
        <dbReference type="EMBL" id="AEI41732.1"/>
    </source>
</evidence>
<organism evidence="1 2">
    <name type="scientific">Paenibacillus mucilaginosus (strain KNP414)</name>
    <dbReference type="NCBI Taxonomy" id="1036673"/>
    <lineage>
        <taxon>Bacteria</taxon>
        <taxon>Bacillati</taxon>
        <taxon>Bacillota</taxon>
        <taxon>Bacilli</taxon>
        <taxon>Bacillales</taxon>
        <taxon>Paenibacillaceae</taxon>
        <taxon>Paenibacillus</taxon>
    </lineage>
</organism>
<dbReference type="KEGG" id="pms:KNP414_03174"/>
<reference evidence="2" key="1">
    <citation type="submission" date="2011-06" db="EMBL/GenBank/DDBJ databases">
        <title>Complete genome sequence of Paenibacillus mucilaginosus KNP414.</title>
        <authorList>
            <person name="Wang J."/>
            <person name="Hu S."/>
            <person name="Hu X."/>
            <person name="Zhang B."/>
            <person name="Dong D."/>
            <person name="Zhang S."/>
            <person name="Zhao K."/>
            <person name="Wu D."/>
        </authorList>
    </citation>
    <scope>NUCLEOTIDE SEQUENCE [LARGE SCALE GENOMIC DNA]</scope>
    <source>
        <strain evidence="2">KNP414</strain>
    </source>
</reference>
<dbReference type="HOGENOM" id="CLU_1045245_0_0_9"/>
<protein>
    <submittedName>
        <fullName evidence="1">Barstar-like protein, ribonuclease (Barnase) inhibitor</fullName>
    </submittedName>
</protein>
<dbReference type="SUPFAM" id="SSF52038">
    <property type="entry name" value="Barstar-related"/>
    <property type="match status" value="1"/>
</dbReference>
<dbReference type="AlphaFoldDB" id="F8FD72"/>
<name>F8FD72_PAEMK</name>
<sequence>MRKYAVIEDESGVCIGYCADLIGLAGEQPVEVDGEMINRIVMFGFERNSRIDEGYSVSSSWGSLQLAILDTSERIIGSYHFVLSHPSRFDKVFGREQSRLELLGTLLAPASAEALAVWEGWRESPPVEPGEWIKLSGRERSGWLEVVRLYDGQLMRTRQLQGDQRHQTYEMDASPITDALSFYCALGEAVHGPGGYYGTEPMSLYDCICGGFGVSPPFRIIIRNIREELKREPFFAAAVDRLTSSDVIVVMVPKGG</sequence>
<gene>
    <name evidence="1" type="ordered locus">KNP414_03174</name>
</gene>
<evidence type="ECO:0000313" key="2">
    <source>
        <dbReference type="Proteomes" id="UP000006620"/>
    </source>
</evidence>
<dbReference type="InterPro" id="IPR035905">
    <property type="entry name" value="Barstar-like_sf"/>
</dbReference>
<accession>F8FD72</accession>
<dbReference type="RefSeq" id="WP_013916891.1">
    <property type="nucleotide sequence ID" value="NC_015690.1"/>
</dbReference>
<proteinExistence type="predicted"/>
<dbReference type="EMBL" id="CP002869">
    <property type="protein sequence ID" value="AEI41732.1"/>
    <property type="molecule type" value="Genomic_DNA"/>
</dbReference>
<reference evidence="1 2" key="2">
    <citation type="journal article" date="2013" name="Genome Announc.">
        <title>Genome Sequence of Growth-Improving Paenibacillus mucilaginosus Strain KNP414.</title>
        <authorList>
            <person name="Lu J.J."/>
            <person name="Wang J.F."/>
            <person name="Hu X.F."/>
        </authorList>
    </citation>
    <scope>NUCLEOTIDE SEQUENCE [LARGE SCALE GENOMIC DNA]</scope>
    <source>
        <strain evidence="1 2">KNP414</strain>
    </source>
</reference>
<dbReference type="Proteomes" id="UP000006620">
    <property type="component" value="Chromosome"/>
</dbReference>
<dbReference type="Gene3D" id="3.30.370.10">
    <property type="entry name" value="Barstar-like"/>
    <property type="match status" value="1"/>
</dbReference>